<evidence type="ECO:0000256" key="1">
    <source>
        <dbReference type="ARBA" id="ARBA00022527"/>
    </source>
</evidence>
<organism evidence="4 5">
    <name type="scientific">Nocardiopsis mangrovi</name>
    <dbReference type="NCBI Taxonomy" id="1179818"/>
    <lineage>
        <taxon>Bacteria</taxon>
        <taxon>Bacillati</taxon>
        <taxon>Actinomycetota</taxon>
        <taxon>Actinomycetes</taxon>
        <taxon>Streptosporangiales</taxon>
        <taxon>Nocardiopsidaceae</taxon>
        <taxon>Nocardiopsis</taxon>
    </lineage>
</organism>
<keyword evidence="1" id="KW-0808">Transferase</keyword>
<dbReference type="InterPro" id="IPR003594">
    <property type="entry name" value="HATPase_dom"/>
</dbReference>
<feature type="domain" description="Histidine kinase/HSP90-like ATPase" evidence="3">
    <location>
        <begin position="46"/>
        <end position="141"/>
    </location>
</feature>
<evidence type="ECO:0000259" key="3">
    <source>
        <dbReference type="Pfam" id="PF13581"/>
    </source>
</evidence>
<evidence type="ECO:0000313" key="5">
    <source>
        <dbReference type="Proteomes" id="UP001595923"/>
    </source>
</evidence>
<dbReference type="Gene3D" id="3.30.565.10">
    <property type="entry name" value="Histidine kinase-like ATPase, C-terminal domain"/>
    <property type="match status" value="1"/>
</dbReference>
<comment type="caution">
    <text evidence="4">The sequence shown here is derived from an EMBL/GenBank/DDBJ whole genome shotgun (WGS) entry which is preliminary data.</text>
</comment>
<dbReference type="RefSeq" id="WP_378572736.1">
    <property type="nucleotide sequence ID" value="NZ_JBHSFQ010000006.1"/>
</dbReference>
<accession>A0ABV9DSU1</accession>
<sequence length="147" mass="15547">MSATASTRAARAPGLRLLHRLDGVPEAASTARDIMVLDLGPRHPYLYNAQLVVSELATNAVTHTCSGLPGGFLILYVEATAQTARIEVGDAGPLPGARTRPRIARPDADSEHGRGLALVDAFTDDWGTRRDADGTSTVWACWSGEAP</sequence>
<dbReference type="InterPro" id="IPR050267">
    <property type="entry name" value="Anti-sigma-factor_SerPK"/>
</dbReference>
<keyword evidence="1" id="KW-0418">Kinase</keyword>
<name>A0ABV9DSU1_9ACTN</name>
<keyword evidence="1" id="KW-0723">Serine/threonine-protein kinase</keyword>
<dbReference type="InterPro" id="IPR036890">
    <property type="entry name" value="HATPase_C_sf"/>
</dbReference>
<dbReference type="EMBL" id="JBHSFQ010000006">
    <property type="protein sequence ID" value="MFC4561961.1"/>
    <property type="molecule type" value="Genomic_DNA"/>
</dbReference>
<evidence type="ECO:0000256" key="2">
    <source>
        <dbReference type="SAM" id="MobiDB-lite"/>
    </source>
</evidence>
<feature type="region of interest" description="Disordered" evidence="2">
    <location>
        <begin position="90"/>
        <end position="110"/>
    </location>
</feature>
<keyword evidence="4" id="KW-0547">Nucleotide-binding</keyword>
<protein>
    <submittedName>
        <fullName evidence="4">ATP-binding protein</fullName>
    </submittedName>
</protein>
<reference evidence="5" key="1">
    <citation type="journal article" date="2019" name="Int. J. Syst. Evol. Microbiol.">
        <title>The Global Catalogue of Microorganisms (GCM) 10K type strain sequencing project: providing services to taxonomists for standard genome sequencing and annotation.</title>
        <authorList>
            <consortium name="The Broad Institute Genomics Platform"/>
            <consortium name="The Broad Institute Genome Sequencing Center for Infectious Disease"/>
            <person name="Wu L."/>
            <person name="Ma J."/>
        </authorList>
    </citation>
    <scope>NUCLEOTIDE SEQUENCE [LARGE SCALE GENOMIC DNA]</scope>
    <source>
        <strain evidence="5">XZYJ18</strain>
    </source>
</reference>
<evidence type="ECO:0000313" key="4">
    <source>
        <dbReference type="EMBL" id="MFC4561961.1"/>
    </source>
</evidence>
<dbReference type="GO" id="GO:0005524">
    <property type="term" value="F:ATP binding"/>
    <property type="evidence" value="ECO:0007669"/>
    <property type="project" value="UniProtKB-KW"/>
</dbReference>
<dbReference type="CDD" id="cd16936">
    <property type="entry name" value="HATPase_RsbW-like"/>
    <property type="match status" value="1"/>
</dbReference>
<dbReference type="PANTHER" id="PTHR35526">
    <property type="entry name" value="ANTI-SIGMA-F FACTOR RSBW-RELATED"/>
    <property type="match status" value="1"/>
</dbReference>
<keyword evidence="4" id="KW-0067">ATP-binding</keyword>
<gene>
    <name evidence="4" type="ORF">ACFO4E_08850</name>
</gene>
<dbReference type="PANTHER" id="PTHR35526:SF3">
    <property type="entry name" value="ANTI-SIGMA-F FACTOR RSBW"/>
    <property type="match status" value="1"/>
</dbReference>
<dbReference type="Pfam" id="PF13581">
    <property type="entry name" value="HATPase_c_2"/>
    <property type="match status" value="1"/>
</dbReference>
<dbReference type="Proteomes" id="UP001595923">
    <property type="component" value="Unassembled WGS sequence"/>
</dbReference>
<proteinExistence type="predicted"/>
<dbReference type="SUPFAM" id="SSF55874">
    <property type="entry name" value="ATPase domain of HSP90 chaperone/DNA topoisomerase II/histidine kinase"/>
    <property type="match status" value="1"/>
</dbReference>
<keyword evidence="5" id="KW-1185">Reference proteome</keyword>